<evidence type="ECO:0000313" key="2">
    <source>
        <dbReference type="EMBL" id="RIA75925.1"/>
    </source>
</evidence>
<comment type="caution">
    <text evidence="2">The sequence shown here is derived from an EMBL/GenBank/DDBJ whole genome shotgun (WGS) entry which is preliminary data.</text>
</comment>
<dbReference type="InterPro" id="IPR004394">
    <property type="entry name" value="Iojap/RsfS/C7orf30"/>
</dbReference>
<dbReference type="InterPro" id="IPR043519">
    <property type="entry name" value="NT_sf"/>
</dbReference>
<dbReference type="InParanoid" id="A0A397RUW1"/>
<sequence length="76" mass="8632">MILASVDSNRQASSVIAYIEDECAKNGFDVRSIEGRESAWVLIDCHSVIVSIFTKEEREHFAIEKIYMDVPVKKVN</sequence>
<protein>
    <submittedName>
        <fullName evidence="2">Ribosome-associated protein</fullName>
    </submittedName>
</protein>
<organism evidence="2 3">
    <name type="scientific">Anaeroplasma bactoclasticum</name>
    <dbReference type="NCBI Taxonomy" id="2088"/>
    <lineage>
        <taxon>Bacteria</taxon>
        <taxon>Bacillati</taxon>
        <taxon>Mycoplasmatota</taxon>
        <taxon>Mollicutes</taxon>
        <taxon>Anaeroplasmatales</taxon>
        <taxon>Anaeroplasmataceae</taxon>
        <taxon>Anaeroplasma</taxon>
    </lineage>
</organism>
<evidence type="ECO:0000256" key="1">
    <source>
        <dbReference type="ARBA" id="ARBA00010574"/>
    </source>
</evidence>
<gene>
    <name evidence="2" type="ORF">EI71_00956</name>
</gene>
<dbReference type="FunCoup" id="A0A397RUW1">
    <property type="interactions" value="260"/>
</dbReference>
<dbReference type="NCBIfam" id="TIGR00090">
    <property type="entry name" value="rsfS_iojap_ybeB"/>
    <property type="match status" value="1"/>
</dbReference>
<dbReference type="Pfam" id="PF02410">
    <property type="entry name" value="RsfS"/>
    <property type="match status" value="1"/>
</dbReference>
<name>A0A397RUW1_9MOLU</name>
<comment type="similarity">
    <text evidence="1">Belongs to the Iojap/RsfS family.</text>
</comment>
<reference evidence="2 3" key="1">
    <citation type="submission" date="2018-08" db="EMBL/GenBank/DDBJ databases">
        <title>Genomic Encyclopedia of Archaeal and Bacterial Type Strains, Phase II (KMG-II): from individual species to whole genera.</title>
        <authorList>
            <person name="Goeker M."/>
        </authorList>
    </citation>
    <scope>NUCLEOTIDE SEQUENCE [LARGE SCALE GENOMIC DNA]</scope>
    <source>
        <strain evidence="2 3">ATCC 27112</strain>
    </source>
</reference>
<accession>A0A397RUW1</accession>
<dbReference type="AlphaFoldDB" id="A0A397RUW1"/>
<dbReference type="Proteomes" id="UP000266506">
    <property type="component" value="Unassembled WGS sequence"/>
</dbReference>
<proteinExistence type="inferred from homology"/>
<evidence type="ECO:0000313" key="3">
    <source>
        <dbReference type="Proteomes" id="UP000266506"/>
    </source>
</evidence>
<dbReference type="Gene3D" id="3.30.460.10">
    <property type="entry name" value="Beta Polymerase, domain 2"/>
    <property type="match status" value="1"/>
</dbReference>
<dbReference type="EMBL" id="QXEV01000008">
    <property type="protein sequence ID" value="RIA75925.1"/>
    <property type="molecule type" value="Genomic_DNA"/>
</dbReference>
<dbReference type="SUPFAM" id="SSF81301">
    <property type="entry name" value="Nucleotidyltransferase"/>
    <property type="match status" value="1"/>
</dbReference>
<keyword evidence="3" id="KW-1185">Reference proteome</keyword>